<accession>A0A286EAR4</accession>
<dbReference type="RefSeq" id="WP_141514710.1">
    <property type="nucleotide sequence ID" value="NZ_OCNE01000051.1"/>
</dbReference>
<protein>
    <submittedName>
        <fullName evidence="1">Uncharacterized protein</fullName>
    </submittedName>
</protein>
<evidence type="ECO:0000313" key="1">
    <source>
        <dbReference type="EMBL" id="SOD68017.1"/>
    </source>
</evidence>
<reference evidence="1 2" key="1">
    <citation type="submission" date="2017-09" db="EMBL/GenBank/DDBJ databases">
        <authorList>
            <person name="Ehlers B."/>
            <person name="Leendertz F.H."/>
        </authorList>
    </citation>
    <scope>NUCLEOTIDE SEQUENCE [LARGE SCALE GENOMIC DNA]</scope>
    <source>
        <strain evidence="1 2">CGMCC 4.7095</strain>
    </source>
</reference>
<dbReference type="OrthoDB" id="8428173at2"/>
<dbReference type="EMBL" id="OCNE01000051">
    <property type="protein sequence ID" value="SOD68017.1"/>
    <property type="molecule type" value="Genomic_DNA"/>
</dbReference>
<dbReference type="AlphaFoldDB" id="A0A286EAR4"/>
<dbReference type="Proteomes" id="UP000219072">
    <property type="component" value="Unassembled WGS sequence"/>
</dbReference>
<feature type="non-terminal residue" evidence="1">
    <location>
        <position position="70"/>
    </location>
</feature>
<gene>
    <name evidence="1" type="ORF">SAMN06297387_1515</name>
</gene>
<proteinExistence type="predicted"/>
<sequence>MADRVGPLGPRWRLWGQFALRGAGFPAHEILRLASTPLATTADHLTPHPRDTPDWKTYEHTYTQTTLTTT</sequence>
<name>A0A286EAR4_9ACTN</name>
<evidence type="ECO:0000313" key="2">
    <source>
        <dbReference type="Proteomes" id="UP000219072"/>
    </source>
</evidence>
<organism evidence="1 2">
    <name type="scientific">Streptomyces zhaozhouensis</name>
    <dbReference type="NCBI Taxonomy" id="1300267"/>
    <lineage>
        <taxon>Bacteria</taxon>
        <taxon>Bacillati</taxon>
        <taxon>Actinomycetota</taxon>
        <taxon>Actinomycetes</taxon>
        <taxon>Kitasatosporales</taxon>
        <taxon>Streptomycetaceae</taxon>
        <taxon>Streptomyces</taxon>
    </lineage>
</organism>
<keyword evidence="2" id="KW-1185">Reference proteome</keyword>